<protein>
    <recommendedName>
        <fullName evidence="4">Oxygen tolerance</fullName>
    </recommendedName>
</protein>
<dbReference type="EMBL" id="UFTJ01000003">
    <property type="protein sequence ID" value="SUV52648.1"/>
    <property type="molecule type" value="Genomic_DNA"/>
</dbReference>
<dbReference type="InterPro" id="IPR025738">
    <property type="entry name" value="BatD"/>
</dbReference>
<keyword evidence="1" id="KW-0472">Membrane</keyword>
<organism evidence="2 3">
    <name type="scientific">Bergeyella zoohelcum</name>
    <dbReference type="NCBI Taxonomy" id="1015"/>
    <lineage>
        <taxon>Bacteria</taxon>
        <taxon>Pseudomonadati</taxon>
        <taxon>Bacteroidota</taxon>
        <taxon>Flavobacteriia</taxon>
        <taxon>Flavobacteriales</taxon>
        <taxon>Weeksellaceae</taxon>
        <taxon>Bergeyella</taxon>
    </lineage>
</organism>
<dbReference type="AlphaFoldDB" id="A0A380ZV51"/>
<gene>
    <name evidence="2" type="ORF">NCTC11661_01788</name>
</gene>
<keyword evidence="1" id="KW-1133">Transmembrane helix</keyword>
<keyword evidence="1" id="KW-0812">Transmembrane</keyword>
<evidence type="ECO:0000313" key="3">
    <source>
        <dbReference type="Proteomes" id="UP000255515"/>
    </source>
</evidence>
<dbReference type="RefSeq" id="WP_002688270.1">
    <property type="nucleotide sequence ID" value="NZ_UFTJ01000003.1"/>
</dbReference>
<dbReference type="PANTHER" id="PTHR40940:SF2">
    <property type="entry name" value="BATD"/>
    <property type="match status" value="1"/>
</dbReference>
<dbReference type="PANTHER" id="PTHR40940">
    <property type="entry name" value="PROTEIN BATD-RELATED"/>
    <property type="match status" value="1"/>
</dbReference>
<name>A0A380ZV51_9FLAO</name>
<reference evidence="2 3" key="1">
    <citation type="submission" date="2018-06" db="EMBL/GenBank/DDBJ databases">
        <authorList>
            <consortium name="Pathogen Informatics"/>
            <person name="Doyle S."/>
        </authorList>
    </citation>
    <scope>NUCLEOTIDE SEQUENCE [LARGE SCALE GENOMIC DNA]</scope>
    <source>
        <strain evidence="2 3">NCTC11661</strain>
    </source>
</reference>
<dbReference type="Proteomes" id="UP000255515">
    <property type="component" value="Unassembled WGS sequence"/>
</dbReference>
<dbReference type="Pfam" id="PF13584">
    <property type="entry name" value="BatD"/>
    <property type="match status" value="1"/>
</dbReference>
<sequence length="537" mass="61335">MLGQVTISVQTEKGRKEFAENEPILVNVILQVKGKDLHQQTPLRLFSTSKFEVLGQGSEQSSFYDEKTGILVNQIHYQTLLRAKKSGKYKIGSASVEVNDKLYYTEPFDIQVYEGGAYAENKNDLSLKLTVDNRSPYQNEKVVAVVTAYSKNIDALKKIRKISLPHHPKIKVLHSDFSKEIVEKNDDIHSQVVAVFTLSPEASGWVKIPSIQGEMNTNSAKLVSNSIQLQVKDIPIAEKKKSEVVGNYEINIRADEKKPPIVGQPYSVFVTIEGEGNLVERHLPTLKKSAHYQVFPPKVTQNKTNKGTAHILEYIILPKKAGTLQVKTESFIFFNPITESYEEIAPKLVVLNSILPEEDTSSDVVEHDSKDTLPSNNQLSKEEKKDNYNFFQQIRPYLQYGFPVVLLVGVFLILRKKKHHKKKHLSAAEQGISSDISKRVMVYLDEMFLSVTERDFDNYFSVYHKLSMYMEKIFWANDDEGVLGAIENQCGRNISERYKEIHQKIRLEKFAPHHDTEHFYELTQELKTIMQSIIAEI</sequence>
<evidence type="ECO:0000256" key="1">
    <source>
        <dbReference type="SAM" id="Phobius"/>
    </source>
</evidence>
<accession>A0A380ZV51</accession>
<evidence type="ECO:0000313" key="2">
    <source>
        <dbReference type="EMBL" id="SUV52648.1"/>
    </source>
</evidence>
<proteinExistence type="predicted"/>
<evidence type="ECO:0008006" key="4">
    <source>
        <dbReference type="Google" id="ProtNLM"/>
    </source>
</evidence>
<feature type="transmembrane region" description="Helical" evidence="1">
    <location>
        <begin position="397"/>
        <end position="414"/>
    </location>
</feature>